<evidence type="ECO:0000313" key="9">
    <source>
        <dbReference type="Proteomes" id="UP000054821"/>
    </source>
</evidence>
<feature type="transmembrane region" description="Helical" evidence="6">
    <location>
        <begin position="237"/>
        <end position="256"/>
    </location>
</feature>
<sequence length="442" mass="47179">MDSDQRLTELQDLQMRPEKVQTYTISDGTLVEEKHDETQPSAEGTNNQITSKNIEYPTKVNLIFITLSLCLVVFLVGLDQTIVATAIPKITEQFKALDDVSWYGASYLLTTSAFQLLFGKIYKVFSLKWTFLIAVGLFELGSLICGVAPNSTALIIGRAIAGLGCAGLLFIAFCVSQCWMGEDATIPPRIFLQRSIWSGSIYSAMTGGSFFLLVFYLPVWFQGVQGQNAVDSGIHNLPLILGVIIASLLAGGAVTALGYYTPFMILSTILSSVGVGLLTTFKVDTPSSQWIGYQALIGIGSGLGRQQTMVAAQTVLPLTDVAIGSAVMVFSQSIGGSVFLSAGQSVFNHALGQGVRKFAAGLDPTIVTNTGATALRNVIEPKFLPGVIRAYNDAVVQTFYVSLACACATVVGSLLIEWKSVKEKADRDGTVSKDVTTEGNGA</sequence>
<dbReference type="PANTHER" id="PTHR23501">
    <property type="entry name" value="MAJOR FACILITATOR SUPERFAMILY"/>
    <property type="match status" value="1"/>
</dbReference>
<organism evidence="8 9">
    <name type="scientific">Trichoderma gamsii</name>
    <dbReference type="NCBI Taxonomy" id="398673"/>
    <lineage>
        <taxon>Eukaryota</taxon>
        <taxon>Fungi</taxon>
        <taxon>Dikarya</taxon>
        <taxon>Ascomycota</taxon>
        <taxon>Pezizomycotina</taxon>
        <taxon>Sordariomycetes</taxon>
        <taxon>Hypocreomycetidae</taxon>
        <taxon>Hypocreales</taxon>
        <taxon>Hypocreaceae</taxon>
        <taxon>Trichoderma</taxon>
    </lineage>
</organism>
<dbReference type="CDD" id="cd17502">
    <property type="entry name" value="MFS_Azr1_MDR_like"/>
    <property type="match status" value="1"/>
</dbReference>
<dbReference type="Pfam" id="PF07690">
    <property type="entry name" value="MFS_1"/>
    <property type="match status" value="1"/>
</dbReference>
<dbReference type="GeneID" id="29987519"/>
<evidence type="ECO:0000256" key="6">
    <source>
        <dbReference type="SAM" id="Phobius"/>
    </source>
</evidence>
<feature type="transmembrane region" description="Helical" evidence="6">
    <location>
        <begin position="130"/>
        <end position="149"/>
    </location>
</feature>
<keyword evidence="3 6" id="KW-0812">Transmembrane</keyword>
<evidence type="ECO:0000256" key="3">
    <source>
        <dbReference type="ARBA" id="ARBA00022692"/>
    </source>
</evidence>
<comment type="caution">
    <text evidence="8">The sequence shown here is derived from an EMBL/GenBank/DDBJ whole genome shotgun (WGS) entry which is preliminary data.</text>
</comment>
<protein>
    <submittedName>
        <fullName evidence="8">Major facilitator superfamily transporter</fullName>
    </submittedName>
</protein>
<dbReference type="SUPFAM" id="SSF103473">
    <property type="entry name" value="MFS general substrate transporter"/>
    <property type="match status" value="1"/>
</dbReference>
<feature type="transmembrane region" description="Helical" evidence="6">
    <location>
        <begin position="100"/>
        <end position="118"/>
    </location>
</feature>
<dbReference type="GO" id="GO:0022857">
    <property type="term" value="F:transmembrane transporter activity"/>
    <property type="evidence" value="ECO:0007669"/>
    <property type="project" value="InterPro"/>
</dbReference>
<evidence type="ECO:0000256" key="2">
    <source>
        <dbReference type="ARBA" id="ARBA00022448"/>
    </source>
</evidence>
<accession>A0A2P4Z6W4</accession>
<name>A0A2P4Z6W4_9HYPO</name>
<evidence type="ECO:0000256" key="4">
    <source>
        <dbReference type="ARBA" id="ARBA00022989"/>
    </source>
</evidence>
<keyword evidence="2" id="KW-0813">Transport</keyword>
<dbReference type="AlphaFoldDB" id="A0A2P4Z6W4"/>
<dbReference type="InterPro" id="IPR036259">
    <property type="entry name" value="MFS_trans_sf"/>
</dbReference>
<feature type="transmembrane region" description="Helical" evidence="6">
    <location>
        <begin position="399"/>
        <end position="418"/>
    </location>
</feature>
<dbReference type="RefSeq" id="XP_024404270.1">
    <property type="nucleotide sequence ID" value="XM_024550986.1"/>
</dbReference>
<dbReference type="EMBL" id="JPDN02000091">
    <property type="protein sequence ID" value="PON20026.1"/>
    <property type="molecule type" value="Genomic_DNA"/>
</dbReference>
<evidence type="ECO:0000259" key="7">
    <source>
        <dbReference type="PROSITE" id="PS50850"/>
    </source>
</evidence>
<feature type="domain" description="Major facilitator superfamily (MFS) profile" evidence="7">
    <location>
        <begin position="65"/>
        <end position="442"/>
    </location>
</feature>
<dbReference type="Gene3D" id="1.20.1720.10">
    <property type="entry name" value="Multidrug resistance protein D"/>
    <property type="match status" value="1"/>
</dbReference>
<dbReference type="PANTHER" id="PTHR23501:SF199">
    <property type="entry name" value="MFS EFFLUX TRANSPORTER INPD-RELATED"/>
    <property type="match status" value="1"/>
</dbReference>
<keyword evidence="5 6" id="KW-0472">Membrane</keyword>
<feature type="transmembrane region" description="Helical" evidence="6">
    <location>
        <begin position="196"/>
        <end position="217"/>
    </location>
</feature>
<evidence type="ECO:0000256" key="1">
    <source>
        <dbReference type="ARBA" id="ARBA00004141"/>
    </source>
</evidence>
<evidence type="ECO:0000256" key="5">
    <source>
        <dbReference type="ARBA" id="ARBA00023136"/>
    </source>
</evidence>
<dbReference type="PROSITE" id="PS50850">
    <property type="entry name" value="MFS"/>
    <property type="match status" value="1"/>
</dbReference>
<comment type="subcellular location">
    <subcellularLocation>
        <location evidence="1">Membrane</location>
        <topology evidence="1">Multi-pass membrane protein</topology>
    </subcellularLocation>
</comment>
<dbReference type="FunFam" id="1.20.1250.20:FF:000196">
    <property type="entry name" value="MFS toxin efflux pump (AflT)"/>
    <property type="match status" value="1"/>
</dbReference>
<reference evidence="8 9" key="1">
    <citation type="journal article" date="2016" name="Genome Announc.">
        <title>Draft Whole-Genome Sequence of Trichoderma gamsii T6085, a Promising Biocontrol Agent of Fusarium Head Blight on Wheat.</title>
        <authorList>
            <person name="Baroncelli R."/>
            <person name="Zapparata A."/>
            <person name="Piaggeschi G."/>
            <person name="Sarrocco S."/>
            <person name="Vannacci G."/>
        </authorList>
    </citation>
    <scope>NUCLEOTIDE SEQUENCE [LARGE SCALE GENOMIC DNA]</scope>
    <source>
        <strain evidence="8 9">T6085</strain>
    </source>
</reference>
<proteinExistence type="predicted"/>
<dbReference type="Proteomes" id="UP000054821">
    <property type="component" value="Unassembled WGS sequence"/>
</dbReference>
<dbReference type="Gene3D" id="1.20.1250.20">
    <property type="entry name" value="MFS general substrate transporter like domains"/>
    <property type="match status" value="1"/>
</dbReference>
<keyword evidence="4 6" id="KW-1133">Transmembrane helix</keyword>
<dbReference type="GO" id="GO:0005886">
    <property type="term" value="C:plasma membrane"/>
    <property type="evidence" value="ECO:0007669"/>
    <property type="project" value="TreeGrafter"/>
</dbReference>
<feature type="transmembrane region" description="Helical" evidence="6">
    <location>
        <begin position="155"/>
        <end position="175"/>
    </location>
</feature>
<gene>
    <name evidence="8" type="ORF">TGAM01_v211103</name>
</gene>
<dbReference type="InterPro" id="IPR011701">
    <property type="entry name" value="MFS"/>
</dbReference>
<keyword evidence="9" id="KW-1185">Reference proteome</keyword>
<dbReference type="InterPro" id="IPR020846">
    <property type="entry name" value="MFS_dom"/>
</dbReference>
<feature type="transmembrane region" description="Helical" evidence="6">
    <location>
        <begin position="62"/>
        <end position="88"/>
    </location>
</feature>
<evidence type="ECO:0000313" key="8">
    <source>
        <dbReference type="EMBL" id="PON20026.1"/>
    </source>
</evidence>